<evidence type="ECO:0000256" key="1">
    <source>
        <dbReference type="SAM" id="SignalP"/>
    </source>
</evidence>
<name>A0AAV9UP98_9PEZI</name>
<keyword evidence="3" id="KW-1185">Reference proteome</keyword>
<accession>A0AAV9UP98</accession>
<dbReference type="Proteomes" id="UP001373714">
    <property type="component" value="Unassembled WGS sequence"/>
</dbReference>
<sequence length="434" mass="48469">MRGTVSTTIALLAAFSCILSAAYEIAFTDEDVEHDGYEYNFAFLSRASGERCYEIDNIDLDFGPREVLVRAKAGYTPVPKYIAFYSNASPQIGKCNDHSLLEIIAFDPTIFDRQQMQKISALNVRYWKEINYNIGYPISNYASALISKFRPRAGEFLTRNPANMAWVYRESPLGLFEWNETPPFAELHEAPSADSKFYKRRRPMSPKRARISPARQAAWTKSAKIDLEDSSIGPKHNDLMSILTESDGRLLPDSLLDQYEGYGQRFLLRLPDTPLGMGHGLEISDLASISPPLGRVESIPEDLSEISVPQFRDPFEEFVDSLGSLPETLDINTAPQIRNEPVDAHRYMNEDDGFARNSQGLGNYAPPQPNAMDGGNPISSSVAYLLPSSGGPVISDSPDILFYHPSDLFDDIRGFDALDLNFDAPSENSQSHRN</sequence>
<reference evidence="2 3" key="1">
    <citation type="submission" date="2019-10" db="EMBL/GenBank/DDBJ databases">
        <authorList>
            <person name="Palmer J.M."/>
        </authorList>
    </citation>
    <scope>NUCLEOTIDE SEQUENCE [LARGE SCALE GENOMIC DNA]</scope>
    <source>
        <strain evidence="2 3">TWF730</strain>
    </source>
</reference>
<gene>
    <name evidence="2" type="ORF">TWF730_010504</name>
</gene>
<dbReference type="AlphaFoldDB" id="A0AAV9UP98"/>
<feature type="signal peptide" evidence="1">
    <location>
        <begin position="1"/>
        <end position="22"/>
    </location>
</feature>
<protein>
    <submittedName>
        <fullName evidence="2">Uncharacterized protein</fullName>
    </submittedName>
</protein>
<proteinExistence type="predicted"/>
<dbReference type="PROSITE" id="PS51257">
    <property type="entry name" value="PROKAR_LIPOPROTEIN"/>
    <property type="match status" value="1"/>
</dbReference>
<feature type="chain" id="PRO_5043889009" evidence="1">
    <location>
        <begin position="23"/>
        <end position="434"/>
    </location>
</feature>
<organism evidence="2 3">
    <name type="scientific">Orbilia blumenaviensis</name>
    <dbReference type="NCBI Taxonomy" id="1796055"/>
    <lineage>
        <taxon>Eukaryota</taxon>
        <taxon>Fungi</taxon>
        <taxon>Dikarya</taxon>
        <taxon>Ascomycota</taxon>
        <taxon>Pezizomycotina</taxon>
        <taxon>Orbiliomycetes</taxon>
        <taxon>Orbiliales</taxon>
        <taxon>Orbiliaceae</taxon>
        <taxon>Orbilia</taxon>
    </lineage>
</organism>
<keyword evidence="1" id="KW-0732">Signal</keyword>
<evidence type="ECO:0000313" key="3">
    <source>
        <dbReference type="Proteomes" id="UP001373714"/>
    </source>
</evidence>
<comment type="caution">
    <text evidence="2">The sequence shown here is derived from an EMBL/GenBank/DDBJ whole genome shotgun (WGS) entry which is preliminary data.</text>
</comment>
<dbReference type="EMBL" id="JAVHNS010000008">
    <property type="protein sequence ID" value="KAK6346174.1"/>
    <property type="molecule type" value="Genomic_DNA"/>
</dbReference>
<evidence type="ECO:0000313" key="2">
    <source>
        <dbReference type="EMBL" id="KAK6346174.1"/>
    </source>
</evidence>